<keyword evidence="5 7" id="KW-0472">Membrane</keyword>
<name>A0A972FRI4_9GAMM</name>
<keyword evidence="7" id="KW-0406">Ion transport</keyword>
<keyword evidence="4 7" id="KW-1133">Transmembrane helix</keyword>
<dbReference type="GO" id="GO:0005886">
    <property type="term" value="C:plasma membrane"/>
    <property type="evidence" value="ECO:0007669"/>
    <property type="project" value="UniProtKB-SubCell"/>
</dbReference>
<comment type="similarity">
    <text evidence="7">Belongs to the NhaA Na(+)/H(+) (TC 2.A.33) antiporter family.</text>
</comment>
<feature type="transmembrane region" description="Helical" evidence="7">
    <location>
        <begin position="17"/>
        <end position="38"/>
    </location>
</feature>
<evidence type="ECO:0000256" key="4">
    <source>
        <dbReference type="ARBA" id="ARBA00022989"/>
    </source>
</evidence>
<organism evidence="8 9">
    <name type="scientific">Shewanella salipaludis</name>
    <dbReference type="NCBI Taxonomy" id="2723052"/>
    <lineage>
        <taxon>Bacteria</taxon>
        <taxon>Pseudomonadati</taxon>
        <taxon>Pseudomonadota</taxon>
        <taxon>Gammaproteobacteria</taxon>
        <taxon>Alteromonadales</taxon>
        <taxon>Shewanellaceae</taxon>
        <taxon>Shewanella</taxon>
    </lineage>
</organism>
<dbReference type="NCBIfam" id="TIGR00773">
    <property type="entry name" value="NhaA"/>
    <property type="match status" value="1"/>
</dbReference>
<dbReference type="HAMAP" id="MF_01844">
    <property type="entry name" value="NhaA"/>
    <property type="match status" value="1"/>
</dbReference>
<dbReference type="NCBIfam" id="NF007112">
    <property type="entry name" value="PRK09561.1"/>
    <property type="match status" value="1"/>
</dbReference>
<dbReference type="NCBIfam" id="NF007111">
    <property type="entry name" value="PRK09560.1"/>
    <property type="match status" value="1"/>
</dbReference>
<keyword evidence="9" id="KW-1185">Reference proteome</keyword>
<keyword evidence="7" id="KW-0050">Antiport</keyword>
<dbReference type="InterPro" id="IPR004670">
    <property type="entry name" value="NhaA"/>
</dbReference>
<feature type="transmembrane region" description="Helical" evidence="7">
    <location>
        <begin position="59"/>
        <end position="77"/>
    </location>
</feature>
<accession>A0A972FRI4</accession>
<dbReference type="PANTHER" id="PTHR30341:SF0">
    <property type="entry name" value="NA(+)_H(+) ANTIPORTER NHAA"/>
    <property type="match status" value="1"/>
</dbReference>
<evidence type="ECO:0000256" key="2">
    <source>
        <dbReference type="ARBA" id="ARBA00022475"/>
    </source>
</evidence>
<dbReference type="Proteomes" id="UP000737113">
    <property type="component" value="Unassembled WGS sequence"/>
</dbReference>
<comment type="catalytic activity">
    <reaction evidence="7">
        <text>Na(+)(in) + 2 H(+)(out) = Na(+)(out) + 2 H(+)(in)</text>
        <dbReference type="Rhea" id="RHEA:29251"/>
        <dbReference type="ChEBI" id="CHEBI:15378"/>
        <dbReference type="ChEBI" id="CHEBI:29101"/>
    </reaction>
</comment>
<keyword evidence="3 7" id="KW-0812">Transmembrane</keyword>
<dbReference type="EMBL" id="JAAXYH010000003">
    <property type="protein sequence ID" value="NMH64795.1"/>
    <property type="molecule type" value="Genomic_DNA"/>
</dbReference>
<dbReference type="RefSeq" id="WP_169563481.1">
    <property type="nucleotide sequence ID" value="NZ_JAAXYH010000003.1"/>
</dbReference>
<keyword evidence="7" id="KW-0813">Transport</keyword>
<dbReference type="InterPro" id="IPR023171">
    <property type="entry name" value="Na/H_antiporter_dom_sf"/>
</dbReference>
<evidence type="ECO:0000256" key="7">
    <source>
        <dbReference type="HAMAP-Rule" id="MF_01844"/>
    </source>
</evidence>
<evidence type="ECO:0000313" key="8">
    <source>
        <dbReference type="EMBL" id="NMH64795.1"/>
    </source>
</evidence>
<protein>
    <recommendedName>
        <fullName evidence="7">Na(+)/H(+) antiporter NhaA</fullName>
    </recommendedName>
    <alternativeName>
        <fullName evidence="7">Sodium/proton antiporter NhaA</fullName>
    </alternativeName>
</protein>
<feature type="transmembrane region" description="Helical" evidence="7">
    <location>
        <begin position="182"/>
        <end position="201"/>
    </location>
</feature>
<feature type="transmembrane region" description="Helical" evidence="7">
    <location>
        <begin position="288"/>
        <end position="310"/>
    </location>
</feature>
<evidence type="ECO:0000256" key="5">
    <source>
        <dbReference type="ARBA" id="ARBA00023136"/>
    </source>
</evidence>
<feature type="transmembrane region" description="Helical" evidence="7">
    <location>
        <begin position="331"/>
        <end position="350"/>
    </location>
</feature>
<evidence type="ECO:0000256" key="3">
    <source>
        <dbReference type="ARBA" id="ARBA00022692"/>
    </source>
</evidence>
<feature type="transmembrane region" description="Helical" evidence="7">
    <location>
        <begin position="213"/>
        <end position="237"/>
    </location>
</feature>
<sequence>MQKAIRDFLSQESAGGILLLVAVALAMLFANSPLSALYQSLLGTEFQLRLGELDINKPLLLWINDGLMALFFLLIGLEVKRELLEGALSSVTKASLPSFAALGGMLFPAAIYLLFNHGDPVTQVGWAIPAATDIAFALGIMALLGSRVPVALKVFLLALAIIDDLGVIVIIALFYSSDLSMLSLAIAALAILVLVILNRSGVTSLTPYGLFGFILWVAVLKSGVHATLAGVIIAFCIPLRAKDGSSPSEQLEHSLHPWSTFLILPLFAFANAGVALGAMALTDIVSPVPVGIALGLLLGKPLGVLGFSYLAVKLRLAELPSGIGWRQIMPVAVMCGIGFTMSMFIASLAFEHSGRDYGDLARLGILLGSMLAAGIGYFWLARVLPAAALRRSDADKV</sequence>
<keyword evidence="6 7" id="KW-0739">Sodium transport</keyword>
<feature type="transmembrane region" description="Helical" evidence="7">
    <location>
        <begin position="150"/>
        <end position="175"/>
    </location>
</feature>
<evidence type="ECO:0000313" key="9">
    <source>
        <dbReference type="Proteomes" id="UP000737113"/>
    </source>
</evidence>
<dbReference type="Gene3D" id="1.20.1530.10">
    <property type="entry name" value="Na+/H+ antiporter like domain"/>
    <property type="match status" value="1"/>
</dbReference>
<keyword evidence="2 7" id="KW-1003">Cell membrane</keyword>
<dbReference type="Pfam" id="PF06965">
    <property type="entry name" value="Na_H_antiport_1"/>
    <property type="match status" value="1"/>
</dbReference>
<comment type="subcellular location">
    <subcellularLocation>
        <location evidence="1">Cell inner membrane</location>
        <topology evidence="1">Multi-pass membrane protein</topology>
    </subcellularLocation>
    <subcellularLocation>
        <location evidence="7">Cell membrane</location>
        <topology evidence="7">Multi-pass membrane protein</topology>
    </subcellularLocation>
</comment>
<dbReference type="AlphaFoldDB" id="A0A972FRI4"/>
<evidence type="ECO:0000256" key="1">
    <source>
        <dbReference type="ARBA" id="ARBA00004429"/>
    </source>
</evidence>
<dbReference type="GO" id="GO:0006885">
    <property type="term" value="P:regulation of pH"/>
    <property type="evidence" value="ECO:0007669"/>
    <property type="project" value="UniProtKB-UniRule"/>
</dbReference>
<comment type="function">
    <text evidence="7">Na(+)/H(+) antiporter that extrudes sodium in exchange for external protons.</text>
</comment>
<reference evidence="8" key="1">
    <citation type="submission" date="2020-04" db="EMBL/GenBank/DDBJ databases">
        <title>Description of Shewanella salipaludis sp. nov., isolated from a salt marsh.</title>
        <authorList>
            <person name="Park S."/>
            <person name="Yoon J.-H."/>
        </authorList>
    </citation>
    <scope>NUCLEOTIDE SEQUENCE</scope>
    <source>
        <strain evidence="8">SHSM-M6</strain>
    </source>
</reference>
<evidence type="ECO:0000256" key="6">
    <source>
        <dbReference type="ARBA" id="ARBA00023201"/>
    </source>
</evidence>
<feature type="transmembrane region" description="Helical" evidence="7">
    <location>
        <begin position="258"/>
        <end position="282"/>
    </location>
</feature>
<dbReference type="PANTHER" id="PTHR30341">
    <property type="entry name" value="SODIUM ION/PROTON ANTIPORTER NHAA-RELATED"/>
    <property type="match status" value="1"/>
</dbReference>
<keyword evidence="7" id="KW-0915">Sodium</keyword>
<dbReference type="GO" id="GO:0015385">
    <property type="term" value="F:sodium:proton antiporter activity"/>
    <property type="evidence" value="ECO:0007669"/>
    <property type="project" value="UniProtKB-UniRule"/>
</dbReference>
<feature type="transmembrane region" description="Helical" evidence="7">
    <location>
        <begin position="97"/>
        <end position="115"/>
    </location>
</feature>
<comment type="caution">
    <text evidence="8">The sequence shown here is derived from an EMBL/GenBank/DDBJ whole genome shotgun (WGS) entry which is preliminary data.</text>
</comment>
<proteinExistence type="inferred from homology"/>
<feature type="transmembrane region" description="Helical" evidence="7">
    <location>
        <begin position="362"/>
        <end position="381"/>
    </location>
</feature>
<gene>
    <name evidence="7 8" type="primary">nhaA</name>
    <name evidence="8" type="ORF">HC757_06385</name>
</gene>
<feature type="transmembrane region" description="Helical" evidence="7">
    <location>
        <begin position="124"/>
        <end position="144"/>
    </location>
</feature>